<dbReference type="InterPro" id="IPR014445">
    <property type="entry name" value="Gln-dep_NAD_synthase"/>
</dbReference>
<dbReference type="SUPFAM" id="SSF56317">
    <property type="entry name" value="Carbon-nitrogen hydrolase"/>
    <property type="match status" value="1"/>
</dbReference>
<evidence type="ECO:0000256" key="7">
    <source>
        <dbReference type="HAMAP-Rule" id="MF_02090"/>
    </source>
</evidence>
<dbReference type="InterPro" id="IPR022310">
    <property type="entry name" value="NAD/GMP_synthase"/>
</dbReference>
<comment type="function">
    <text evidence="7">Catalyzes the ATP-dependent amidation of deamido-NAD to form NAD. Uses L-glutamine as a nitrogen source.</text>
</comment>
<dbReference type="Pfam" id="PF02540">
    <property type="entry name" value="NAD_synthase"/>
    <property type="match status" value="1"/>
</dbReference>
<organism evidence="12 13">
    <name type="scientific">Methylobacterium iners</name>
    <dbReference type="NCBI Taxonomy" id="418707"/>
    <lineage>
        <taxon>Bacteria</taxon>
        <taxon>Pseudomonadati</taxon>
        <taxon>Pseudomonadota</taxon>
        <taxon>Alphaproteobacteria</taxon>
        <taxon>Hyphomicrobiales</taxon>
        <taxon>Methylobacteriaceae</taxon>
        <taxon>Methylobacterium</taxon>
    </lineage>
</organism>
<keyword evidence="3 7" id="KW-0436">Ligase</keyword>
<dbReference type="Proteomes" id="UP001055125">
    <property type="component" value="Unassembled WGS sequence"/>
</dbReference>
<keyword evidence="6 7" id="KW-0520">NAD</keyword>
<feature type="active site" description="Nucleophile; for glutaminase activity" evidence="7">
    <location>
        <position position="184"/>
    </location>
</feature>
<dbReference type="NCBIfam" id="NF002730">
    <property type="entry name" value="PRK02628.1"/>
    <property type="match status" value="1"/>
</dbReference>
<dbReference type="Gene3D" id="1.10.10.1140">
    <property type="entry name" value="Glutamine-dependent NAD+ synthetase, C-terminal domain"/>
    <property type="match status" value="1"/>
</dbReference>
<feature type="domain" description="CN hydrolase" evidence="11">
    <location>
        <begin position="19"/>
        <end position="284"/>
    </location>
</feature>
<feature type="active site" description="For glutaminase activity" evidence="7">
    <location>
        <position position="128"/>
    </location>
</feature>
<dbReference type="PROSITE" id="PS50263">
    <property type="entry name" value="CN_HYDROLASE"/>
    <property type="match status" value="1"/>
</dbReference>
<feature type="binding site" evidence="7">
    <location>
        <position position="134"/>
    </location>
    <ligand>
        <name>L-glutamine</name>
        <dbReference type="ChEBI" id="CHEBI:58359"/>
    </ligand>
</feature>
<comment type="catalytic activity">
    <reaction evidence="7 8">
        <text>deamido-NAD(+) + L-glutamine + ATP + H2O = L-glutamate + AMP + diphosphate + NAD(+) + H(+)</text>
        <dbReference type="Rhea" id="RHEA:24384"/>
        <dbReference type="ChEBI" id="CHEBI:15377"/>
        <dbReference type="ChEBI" id="CHEBI:15378"/>
        <dbReference type="ChEBI" id="CHEBI:29985"/>
        <dbReference type="ChEBI" id="CHEBI:30616"/>
        <dbReference type="ChEBI" id="CHEBI:33019"/>
        <dbReference type="ChEBI" id="CHEBI:57540"/>
        <dbReference type="ChEBI" id="CHEBI:58359"/>
        <dbReference type="ChEBI" id="CHEBI:58437"/>
        <dbReference type="ChEBI" id="CHEBI:456215"/>
        <dbReference type="EC" id="6.3.5.1"/>
    </reaction>
</comment>
<dbReference type="EC" id="6.3.5.1" evidence="7 8"/>
<dbReference type="Gene3D" id="3.60.110.10">
    <property type="entry name" value="Carbon-nitrogen hydrolase"/>
    <property type="match status" value="1"/>
</dbReference>
<evidence type="ECO:0000256" key="4">
    <source>
        <dbReference type="ARBA" id="ARBA00022741"/>
    </source>
</evidence>
<comment type="similarity">
    <text evidence="9">Belongs to the NAD synthetase family.</text>
</comment>
<comment type="similarity">
    <text evidence="2 7 8">In the C-terminal section; belongs to the NAD synthetase family.</text>
</comment>
<comment type="pathway">
    <text evidence="1 7 8">Cofactor biosynthesis; NAD(+) biosynthesis; NAD(+) from deamido-NAD(+) (L-Gln route): step 1/1.</text>
</comment>
<feature type="binding site" evidence="7">
    <location>
        <position position="217"/>
    </location>
    <ligand>
        <name>L-glutamine</name>
        <dbReference type="ChEBI" id="CHEBI:58359"/>
    </ligand>
</feature>
<gene>
    <name evidence="7 12" type="primary">nadE</name>
    <name evidence="12" type="ORF">OCOJLMKI_1550</name>
</gene>
<dbReference type="InterPro" id="IPR036526">
    <property type="entry name" value="C-N_Hydrolase_sf"/>
</dbReference>
<dbReference type="PANTHER" id="PTHR23090:SF9">
    <property type="entry name" value="GLUTAMINE-DEPENDENT NAD(+) SYNTHETASE"/>
    <property type="match status" value="1"/>
</dbReference>
<dbReference type="HAMAP" id="MF_02090">
    <property type="entry name" value="NadE_glutamine_dep"/>
    <property type="match status" value="1"/>
</dbReference>
<evidence type="ECO:0000256" key="9">
    <source>
        <dbReference type="RuleBase" id="RU003811"/>
    </source>
</evidence>
<feature type="binding site" evidence="7">
    <location>
        <position position="461"/>
    </location>
    <ligand>
        <name>deamido-NAD(+)</name>
        <dbReference type="ChEBI" id="CHEBI:58437"/>
        <note>ligand shared between two neighboring subunits</note>
    </ligand>
</feature>
<dbReference type="Pfam" id="PF00795">
    <property type="entry name" value="CN_hydrolase"/>
    <property type="match status" value="1"/>
</dbReference>
<evidence type="ECO:0000256" key="6">
    <source>
        <dbReference type="ARBA" id="ARBA00023027"/>
    </source>
</evidence>
<dbReference type="InterPro" id="IPR041856">
    <property type="entry name" value="NAD+_synth_C"/>
</dbReference>
<keyword evidence="4 7" id="KW-0547">Nucleotide-binding</keyword>
<evidence type="ECO:0000256" key="1">
    <source>
        <dbReference type="ARBA" id="ARBA00005188"/>
    </source>
</evidence>
<comment type="caution">
    <text evidence="12">The sequence shown here is derived from an EMBL/GenBank/DDBJ whole genome shotgun (WGS) entry which is preliminary data.</text>
</comment>
<dbReference type="InterPro" id="IPR014729">
    <property type="entry name" value="Rossmann-like_a/b/a_fold"/>
</dbReference>
<protein>
    <recommendedName>
        <fullName evidence="7 8">Glutamine-dependent NAD(+) synthetase</fullName>
        <ecNumber evidence="7 8">6.3.5.1</ecNumber>
    </recommendedName>
    <alternativeName>
        <fullName evidence="7 8">NAD(+) synthase [glutamine-hydrolyzing]</fullName>
    </alternativeName>
</protein>
<feature type="binding site" evidence="7">
    <location>
        <position position="490"/>
    </location>
    <ligand>
        <name>deamido-NAD(+)</name>
        <dbReference type="ChEBI" id="CHEBI:58437"/>
        <note>ligand shared between two neighboring subunits</note>
    </ligand>
</feature>
<dbReference type="RefSeq" id="WP_238243532.1">
    <property type="nucleotide sequence ID" value="NZ_BPQP01000021.1"/>
</dbReference>
<evidence type="ECO:0000313" key="13">
    <source>
        <dbReference type="Proteomes" id="UP001055125"/>
    </source>
</evidence>
<dbReference type="CDD" id="cd00553">
    <property type="entry name" value="NAD_synthase"/>
    <property type="match status" value="1"/>
</dbReference>
<dbReference type="SUPFAM" id="SSF52402">
    <property type="entry name" value="Adenine nucleotide alpha hydrolases-like"/>
    <property type="match status" value="1"/>
</dbReference>
<evidence type="ECO:0000313" key="12">
    <source>
        <dbReference type="EMBL" id="GJD94348.1"/>
    </source>
</evidence>
<dbReference type="EMBL" id="BPQP01000021">
    <property type="protein sequence ID" value="GJD94348.1"/>
    <property type="molecule type" value="Genomic_DNA"/>
</dbReference>
<dbReference type="InterPro" id="IPR003010">
    <property type="entry name" value="C-N_Hydrolase"/>
</dbReference>
<keyword evidence="13" id="KW-1185">Reference proteome</keyword>
<dbReference type="NCBIfam" id="TIGR00552">
    <property type="entry name" value="nadE"/>
    <property type="match status" value="1"/>
</dbReference>
<reference evidence="12" key="2">
    <citation type="submission" date="2021-08" db="EMBL/GenBank/DDBJ databases">
        <authorList>
            <person name="Tani A."/>
            <person name="Ola A."/>
            <person name="Ogura Y."/>
            <person name="Katsura K."/>
            <person name="Hayashi T."/>
        </authorList>
    </citation>
    <scope>NUCLEOTIDE SEQUENCE</scope>
    <source>
        <strain evidence="12">DSM 19015</strain>
    </source>
</reference>
<feature type="compositionally biased region" description="Basic and acidic residues" evidence="10">
    <location>
        <begin position="674"/>
        <end position="685"/>
    </location>
</feature>
<accession>A0ABQ4RVZ1</accession>
<dbReference type="PANTHER" id="PTHR23090">
    <property type="entry name" value="NH 3 /GLUTAMINE-DEPENDENT NAD + SYNTHETASE"/>
    <property type="match status" value="1"/>
</dbReference>
<proteinExistence type="inferred from homology"/>
<feature type="active site" description="Proton acceptor; for glutaminase activity" evidence="7">
    <location>
        <position position="59"/>
    </location>
</feature>
<feature type="region of interest" description="Disordered" evidence="10">
    <location>
        <begin position="648"/>
        <end position="685"/>
    </location>
</feature>
<feature type="binding site" evidence="7">
    <location>
        <begin position="371"/>
        <end position="378"/>
    </location>
    <ligand>
        <name>ATP</name>
        <dbReference type="ChEBI" id="CHEBI:30616"/>
    </ligand>
</feature>
<name>A0ABQ4RVZ1_9HYPH</name>
<evidence type="ECO:0000259" key="11">
    <source>
        <dbReference type="PROSITE" id="PS50263"/>
    </source>
</evidence>
<keyword evidence="5 7" id="KW-0067">ATP-binding</keyword>
<feature type="binding site" evidence="7">
    <location>
        <position position="485"/>
    </location>
    <ligand>
        <name>ATP</name>
        <dbReference type="ChEBI" id="CHEBI:30616"/>
    </ligand>
</feature>
<dbReference type="PIRSF" id="PIRSF006630">
    <property type="entry name" value="NADS_GAT"/>
    <property type="match status" value="1"/>
</dbReference>
<evidence type="ECO:0000256" key="2">
    <source>
        <dbReference type="ARBA" id="ARBA00007145"/>
    </source>
</evidence>
<dbReference type="Gene3D" id="3.40.50.620">
    <property type="entry name" value="HUPs"/>
    <property type="match status" value="1"/>
</dbReference>
<evidence type="ECO:0000256" key="3">
    <source>
        <dbReference type="ARBA" id="ARBA00022598"/>
    </source>
</evidence>
<evidence type="ECO:0000256" key="8">
    <source>
        <dbReference type="PIRNR" id="PIRNR006630"/>
    </source>
</evidence>
<dbReference type="CDD" id="cd07570">
    <property type="entry name" value="GAT_Gln-NAD-synth"/>
    <property type="match status" value="1"/>
</dbReference>
<dbReference type="InterPro" id="IPR003694">
    <property type="entry name" value="NAD_synthase"/>
</dbReference>
<reference evidence="12" key="1">
    <citation type="journal article" date="2021" name="Front. Microbiol.">
        <title>Comprehensive Comparative Genomics and Phenotyping of Methylobacterium Species.</title>
        <authorList>
            <person name="Alessa O."/>
            <person name="Ogura Y."/>
            <person name="Fujitani Y."/>
            <person name="Takami H."/>
            <person name="Hayashi T."/>
            <person name="Sahin N."/>
            <person name="Tani A."/>
        </authorList>
    </citation>
    <scope>NUCLEOTIDE SEQUENCE</scope>
    <source>
        <strain evidence="12">DSM 19015</strain>
    </source>
</reference>
<feature type="binding site" evidence="7">
    <location>
        <begin position="495"/>
        <end position="498"/>
    </location>
    <ligand>
        <name>deamido-NAD(+)</name>
        <dbReference type="ChEBI" id="CHEBI:58437"/>
        <note>ligand shared between two neighboring subunits</note>
    </ligand>
</feature>
<feature type="binding site" evidence="7">
    <location>
        <position position="641"/>
    </location>
    <ligand>
        <name>deamido-NAD(+)</name>
        <dbReference type="ChEBI" id="CHEBI:58437"/>
        <note>ligand shared between two neighboring subunits</note>
    </ligand>
</feature>
<sequence>MARPVDRSNFRSLYSHGFARVAACTGRSQPADPAANADEVIALAARCDAAGAVLAVYPELCVSAYAIEDLLLQATVIEAVEAAVEKIVAASAGLRPLLVVGAPLHFGNRLYNCALAIHRGALLGVVPKSYLPNYREFYEKRHFASGLGLTGETIRVGGLEAPFGTDLLFAAADLEGFVLGIEICEDLWVPAPPGADAALAGATVIANLSGSPITVGRADSRELLSRAASARCLCAYVYAAAGLGESTTDLSWDGQTSIDETGVRLAEGPRFAPEPVVTLADIDLDRIRQDRLQTGSFDDNARSRSKAYRRVAFAAGAPADDLGLMRRVERFPFVPADRDRLAQDCYESYNIQVAGLARRLAGAGVSKVVIGVSGGLDSTHALIVAAKALDSLGLPRRNILAYTLPGFATSGTTKANAHALMKALGVSAAEIDIRPAARQMLADMGHPFGRGEPVYDVTFENVQAGLRTDYLFRLANQNGAIVIGTGDLSELALGWCTYGVGDQMSHYGVNAGVPKTLIQHLIRWVIGSGQFAPEVGRILQAILDTEISPELVPVEEGGDPQSTEAKIGPYALQDFNLFYTLRYGFKPSKIAFMALHAWGDTDAGEWPPDFPDAKRRAYGLPEIRSWLSVFLTRFFGFSQFKRSALPNGPKVSAGGSLSPRGDWRAPSDGSARAWLDELDRNVPET</sequence>
<evidence type="ECO:0000256" key="10">
    <source>
        <dbReference type="SAM" id="MobiDB-lite"/>
    </source>
</evidence>
<evidence type="ECO:0000256" key="5">
    <source>
        <dbReference type="ARBA" id="ARBA00022840"/>
    </source>
</evidence>
<feature type="binding site" evidence="7">
    <location>
        <position position="211"/>
    </location>
    <ligand>
        <name>L-glutamine</name>
        <dbReference type="ChEBI" id="CHEBI:58359"/>
    </ligand>
</feature>